<evidence type="ECO:0000259" key="4">
    <source>
        <dbReference type="Pfam" id="PF05378"/>
    </source>
</evidence>
<dbReference type="Pfam" id="PF05378">
    <property type="entry name" value="Hydant_A_N"/>
    <property type="match status" value="1"/>
</dbReference>
<evidence type="ECO:0000259" key="3">
    <source>
        <dbReference type="Pfam" id="PF02538"/>
    </source>
</evidence>
<dbReference type="OrthoDB" id="3643at2759"/>
<dbReference type="Proteomes" id="UP000054383">
    <property type="component" value="Unassembled WGS sequence"/>
</dbReference>
<keyword evidence="7" id="KW-1185">Reference proteome</keyword>
<dbReference type="InterPro" id="IPR045079">
    <property type="entry name" value="Oxoprolinase-like"/>
</dbReference>
<dbReference type="PANTHER" id="PTHR11365:SF9">
    <property type="entry name" value="5-OXOPROLINASE"/>
    <property type="match status" value="1"/>
</dbReference>
<gene>
    <name evidence="6" type="ORF">PISL3812_08363</name>
</gene>
<dbReference type="InterPro" id="IPR049517">
    <property type="entry name" value="ACX-like_C"/>
</dbReference>
<dbReference type="STRING" id="28573.A0A0U1M6W9"/>
<dbReference type="GO" id="GO:0006749">
    <property type="term" value="P:glutathione metabolic process"/>
    <property type="evidence" value="ECO:0007669"/>
    <property type="project" value="TreeGrafter"/>
</dbReference>
<feature type="domain" description="Hydantoinase/oxoprolinase N-terminal" evidence="4">
    <location>
        <begin position="10"/>
        <end position="223"/>
    </location>
</feature>
<evidence type="ECO:0000259" key="5">
    <source>
        <dbReference type="Pfam" id="PF19278"/>
    </source>
</evidence>
<proteinExistence type="inferred from homology"/>
<dbReference type="InterPro" id="IPR008040">
    <property type="entry name" value="Hydant_A_N"/>
</dbReference>
<comment type="similarity">
    <text evidence="1">Belongs to the oxoprolinase family.</text>
</comment>
<dbReference type="OMA" id="PVVEFYM"/>
<feature type="domain" description="Hydantoinase A/oxoprolinase" evidence="2">
    <location>
        <begin position="242"/>
        <end position="531"/>
    </location>
</feature>
<protein>
    <submittedName>
        <fullName evidence="6">5-oxoprolinase (ATP-hydrolysing)</fullName>
    </submittedName>
</protein>
<evidence type="ECO:0000313" key="7">
    <source>
        <dbReference type="Proteomes" id="UP000054383"/>
    </source>
</evidence>
<dbReference type="Pfam" id="PF02538">
    <property type="entry name" value="Hydantoinase_B"/>
    <property type="match status" value="1"/>
</dbReference>
<feature type="domain" description="Hydantoinase B/oxoprolinase" evidence="3">
    <location>
        <begin position="738"/>
        <end position="1275"/>
    </location>
</feature>
<accession>A0A0U1M6W9</accession>
<reference evidence="6 7" key="1">
    <citation type="submission" date="2015-04" db="EMBL/GenBank/DDBJ databases">
        <authorList>
            <person name="Syromyatnikov M.Y."/>
            <person name="Popov V.N."/>
        </authorList>
    </citation>
    <scope>NUCLEOTIDE SEQUENCE [LARGE SCALE GENOMIC DNA]</scope>
    <source>
        <strain evidence="6">WF-38-12</strain>
    </source>
</reference>
<dbReference type="GO" id="GO:0005829">
    <property type="term" value="C:cytosol"/>
    <property type="evidence" value="ECO:0007669"/>
    <property type="project" value="TreeGrafter"/>
</dbReference>
<dbReference type="PANTHER" id="PTHR11365">
    <property type="entry name" value="5-OXOPROLINASE RELATED"/>
    <property type="match status" value="1"/>
</dbReference>
<dbReference type="InterPro" id="IPR003692">
    <property type="entry name" value="Hydantoinase_B"/>
</dbReference>
<evidence type="ECO:0000313" key="6">
    <source>
        <dbReference type="EMBL" id="CRG91315.1"/>
    </source>
</evidence>
<feature type="domain" description="Acetophenone carboxylase-like C-terminal" evidence="5">
    <location>
        <begin position="665"/>
        <end position="724"/>
    </location>
</feature>
<evidence type="ECO:0000256" key="1">
    <source>
        <dbReference type="ARBA" id="ARBA00010403"/>
    </source>
</evidence>
<sequence length="1296" mass="140761">MSVPAARGIRIAIDRGGTFCDFWASIPGRDGDVIFKLLSSNPGEYSDAPIEGIRQILEMATGETIPRGTPLDITPVESIRMGTTVATNALLERKGERVALIITKGFKDLLIIGNQARPSIFDLSVSKLDRLYEKVIEVDERVTMEGFAEDPDPQPVDIKSDPTLVQGLTGEAVRILKEPDLEKIQEDLKSLWDEGYRTLAVAFMHSFAFPKHEAAVAAIARQIGFKTSVSSELQPMIKIVPRAQSATADAYLSPVIAQYIDGFRSGFKGRLEDHNAKKLLLCQSDGGLTSLTRFTGLRAILSGPAAGVIGCAKTCYDEEEGTPVLGFDMGGTSTDVSRYSGAFEHVFETTVSQVAVQSPQLDVQTVAAGGGSMLFWRNGLFVAGPESAGAYPGPACYGKGGPLTITDANFYLGRILPDYFARPLDFDVVQKKFLELTEVVNAEKKGSEKLTPEEVAMGFLLVANASMTRPIRALSEGRGFETASHNLACFGGAGGQHATAIARDLGIKRVLIHRFSSILSAYGMALADVVVELQEPESEAYNKESVSRIEQRADSLRQRATKQLIEEGFTTERIHHEVFLNMRYRGSDTSLMISESDASDFGEGFITRHKREFGFTQPRDILVDDVRVRSVGKAMEMKTSSPFKQLAGIDRTKPQSSSGLKPALIRKVYFEKEGWVDARIFHLKDVPKESIILGPAMIIDSTQTIVVDPASEATVLDEHVAIELLDAEVKKVSADEVDPIQLSVFSHRFMSVAEQMGETLRKTSISTNIKERLDYSCAIFSSDGRLVANAPHIPAHLGSMSYAIAYQAKRYAKGELKPGDVILSNHPIAGGTHLPDLTVTTPVFDENDPTKILFFVANRGHHADIGGIAAGSMPPNSTELWQEGAAIESFKMVKEGVFDEEGVVHHLYEVPASYPGCSGTRTLNDNISDLKAGIASNNRGIHLIQGLVREYSWPVVEFYMLSVQKNAEDTVRGLLKEFSRRFQGQPLEAVDYMDDGTPLALKITINPEDGSAEFDFTGTGPEALNNLNSPPAVMYSGIMYCLRSMISSDIPLNQGCLNPIHVHCPPNSILSPSVKAATVGSNVETAQRIIDVILKAFRVTAASQGTCNNLTFGYGGKDPKTGAITKGFGYYETIAGGAGAGANWEGQSGVHTGSTNTRMTDPETFEKRYPVILREFSIRKGSGGAGRSRGGDGCIRDIELRRPLQVSILSERRVVAPYGMAGGEDGKRGINLWIRKDPIDGTERVISVGGKASMAMNTGDRIVVQTPGGGGYGVPENKKKQVELLGEFEVRKMNFH</sequence>
<dbReference type="Pfam" id="PF01968">
    <property type="entry name" value="Hydantoinase_A"/>
    <property type="match status" value="1"/>
</dbReference>
<dbReference type="EMBL" id="CVMT01000009">
    <property type="protein sequence ID" value="CRG91315.1"/>
    <property type="molecule type" value="Genomic_DNA"/>
</dbReference>
<name>A0A0U1M6W9_TALIS</name>
<dbReference type="GO" id="GO:0017168">
    <property type="term" value="F:5-oxoprolinase (ATP-hydrolyzing) activity"/>
    <property type="evidence" value="ECO:0007669"/>
    <property type="project" value="TreeGrafter"/>
</dbReference>
<evidence type="ECO:0000259" key="2">
    <source>
        <dbReference type="Pfam" id="PF01968"/>
    </source>
</evidence>
<dbReference type="InterPro" id="IPR002821">
    <property type="entry name" value="Hydantoinase_A"/>
</dbReference>
<dbReference type="Pfam" id="PF19278">
    <property type="entry name" value="Hydant_A_C"/>
    <property type="match status" value="1"/>
</dbReference>
<organism evidence="6 7">
    <name type="scientific">Talaromyces islandicus</name>
    <name type="common">Penicillium islandicum</name>
    <dbReference type="NCBI Taxonomy" id="28573"/>
    <lineage>
        <taxon>Eukaryota</taxon>
        <taxon>Fungi</taxon>
        <taxon>Dikarya</taxon>
        <taxon>Ascomycota</taxon>
        <taxon>Pezizomycotina</taxon>
        <taxon>Eurotiomycetes</taxon>
        <taxon>Eurotiomycetidae</taxon>
        <taxon>Eurotiales</taxon>
        <taxon>Trichocomaceae</taxon>
        <taxon>Talaromyces</taxon>
        <taxon>Talaromyces sect. Islandici</taxon>
    </lineage>
</organism>